<dbReference type="Pfam" id="PF12833">
    <property type="entry name" value="HTH_18"/>
    <property type="match status" value="1"/>
</dbReference>
<dbReference type="InterPro" id="IPR018060">
    <property type="entry name" value="HTH_AraC"/>
</dbReference>
<dbReference type="AlphaFoldDB" id="A0A848F9N6"/>
<accession>A0A848F9N6</accession>
<dbReference type="PANTHER" id="PTHR47894:SF1">
    <property type="entry name" value="HTH-TYPE TRANSCRIPTIONAL REGULATOR VQSM"/>
    <property type="match status" value="1"/>
</dbReference>
<dbReference type="SUPFAM" id="SSF46689">
    <property type="entry name" value="Homeodomain-like"/>
    <property type="match status" value="1"/>
</dbReference>
<evidence type="ECO:0000259" key="4">
    <source>
        <dbReference type="PROSITE" id="PS01124"/>
    </source>
</evidence>
<name>A0A848F9N6_9BURK</name>
<dbReference type="GO" id="GO:0000976">
    <property type="term" value="F:transcription cis-regulatory region binding"/>
    <property type="evidence" value="ECO:0007669"/>
    <property type="project" value="TreeGrafter"/>
</dbReference>
<dbReference type="RefSeq" id="WP_169160353.1">
    <property type="nucleotide sequence ID" value="NZ_JABBFW010000006.1"/>
</dbReference>
<sequence>MQQPAAVTPMAFVRCIALAFERRGMDPAPALAAAQITPAQLQEADARITALQMEAVSAAAMQALDDEALGWFSRRLPWGSYGMLCRASTGAATLGLALKRWCRHHRLLTEDVLLRLEVLDDTARLSITEQRDFGPLREFCLVTLLRYVHGYACWAVDSRIPLLEASFPFPAPPHAAAYDHMFPGPVRFGADAAGFSFDARYLALPLRRDEAALNAMLKRALPLTVRQYRRDRLLAQRVRERLRQQPGATADEVAAALFLSTRSLHRQLQEESTTLQALKDAVRRDIAVEQLLRSNRPIKQIAQAAGFDNEKSFTRAFKGWTGESPAALRQRSKLSG</sequence>
<comment type="caution">
    <text evidence="5">The sequence shown here is derived from an EMBL/GenBank/DDBJ whole genome shotgun (WGS) entry which is preliminary data.</text>
</comment>
<evidence type="ECO:0000256" key="2">
    <source>
        <dbReference type="ARBA" id="ARBA00023125"/>
    </source>
</evidence>
<keyword evidence="3" id="KW-0804">Transcription</keyword>
<feature type="domain" description="HTH araC/xylS-type" evidence="4">
    <location>
        <begin position="232"/>
        <end position="331"/>
    </location>
</feature>
<dbReference type="GO" id="GO:0005829">
    <property type="term" value="C:cytosol"/>
    <property type="evidence" value="ECO:0007669"/>
    <property type="project" value="TreeGrafter"/>
</dbReference>
<dbReference type="PANTHER" id="PTHR47894">
    <property type="entry name" value="HTH-TYPE TRANSCRIPTIONAL REGULATOR GADX"/>
    <property type="match status" value="1"/>
</dbReference>
<organism evidence="5 6">
    <name type="scientific">Azohydromonas caseinilytica</name>
    <dbReference type="NCBI Taxonomy" id="2728836"/>
    <lineage>
        <taxon>Bacteria</taxon>
        <taxon>Pseudomonadati</taxon>
        <taxon>Pseudomonadota</taxon>
        <taxon>Betaproteobacteria</taxon>
        <taxon>Burkholderiales</taxon>
        <taxon>Sphaerotilaceae</taxon>
        <taxon>Azohydromonas</taxon>
    </lineage>
</organism>
<dbReference type="SMART" id="SM00342">
    <property type="entry name" value="HTH_ARAC"/>
    <property type="match status" value="1"/>
</dbReference>
<dbReference type="Pfam" id="PF12625">
    <property type="entry name" value="Arabinose_bd"/>
    <property type="match status" value="1"/>
</dbReference>
<dbReference type="Proteomes" id="UP000574067">
    <property type="component" value="Unassembled WGS sequence"/>
</dbReference>
<dbReference type="InterPro" id="IPR009057">
    <property type="entry name" value="Homeodomain-like_sf"/>
</dbReference>
<evidence type="ECO:0000256" key="1">
    <source>
        <dbReference type="ARBA" id="ARBA00023015"/>
    </source>
</evidence>
<keyword evidence="2" id="KW-0238">DNA-binding</keyword>
<keyword evidence="6" id="KW-1185">Reference proteome</keyword>
<dbReference type="GO" id="GO:0003700">
    <property type="term" value="F:DNA-binding transcription factor activity"/>
    <property type="evidence" value="ECO:0007669"/>
    <property type="project" value="InterPro"/>
</dbReference>
<evidence type="ECO:0000313" key="5">
    <source>
        <dbReference type="EMBL" id="NML15445.1"/>
    </source>
</evidence>
<dbReference type="EMBL" id="JABBFW010000006">
    <property type="protein sequence ID" value="NML15445.1"/>
    <property type="molecule type" value="Genomic_DNA"/>
</dbReference>
<evidence type="ECO:0000313" key="6">
    <source>
        <dbReference type="Proteomes" id="UP000574067"/>
    </source>
</evidence>
<gene>
    <name evidence="5" type="ORF">HHL10_10680</name>
</gene>
<dbReference type="Gene3D" id="1.10.10.60">
    <property type="entry name" value="Homeodomain-like"/>
    <property type="match status" value="1"/>
</dbReference>
<keyword evidence="1" id="KW-0805">Transcription regulation</keyword>
<dbReference type="InterPro" id="IPR032687">
    <property type="entry name" value="AraC-type_N"/>
</dbReference>
<evidence type="ECO:0000256" key="3">
    <source>
        <dbReference type="ARBA" id="ARBA00023163"/>
    </source>
</evidence>
<proteinExistence type="predicted"/>
<protein>
    <submittedName>
        <fullName evidence="5">AraC family transcriptional regulator</fullName>
    </submittedName>
</protein>
<reference evidence="5 6" key="1">
    <citation type="submission" date="2020-04" db="EMBL/GenBank/DDBJ databases">
        <title>Azohydromonas sp. isolated from soil.</title>
        <authorList>
            <person name="Dahal R.H."/>
        </authorList>
    </citation>
    <scope>NUCLEOTIDE SEQUENCE [LARGE SCALE GENOMIC DNA]</scope>
    <source>
        <strain evidence="5 6">G-1-1-14</strain>
    </source>
</reference>
<dbReference type="PROSITE" id="PS01124">
    <property type="entry name" value="HTH_ARAC_FAMILY_2"/>
    <property type="match status" value="1"/>
</dbReference>